<dbReference type="Pfam" id="PF19278">
    <property type="entry name" value="Hydant_A_C"/>
    <property type="match status" value="1"/>
</dbReference>
<dbReference type="Pfam" id="PF05378">
    <property type="entry name" value="Hydant_A_N"/>
    <property type="match status" value="1"/>
</dbReference>
<dbReference type="Proteomes" id="UP000032680">
    <property type="component" value="Unassembled WGS sequence"/>
</dbReference>
<dbReference type="InterPro" id="IPR049517">
    <property type="entry name" value="ACX-like_C"/>
</dbReference>
<dbReference type="InterPro" id="IPR002821">
    <property type="entry name" value="Hydantoinase_A"/>
</dbReference>
<feature type="domain" description="Acetophenone carboxylase-like C-terminal" evidence="3">
    <location>
        <begin position="541"/>
        <end position="686"/>
    </location>
</feature>
<dbReference type="AlphaFoldDB" id="A0A0D6P7V6"/>
<reference evidence="4 5" key="1">
    <citation type="submission" date="2012-11" db="EMBL/GenBank/DDBJ databases">
        <title>Whole genome sequence of Acidisphaera rubrifaciens HS-AP3.</title>
        <authorList>
            <person name="Azuma Y."/>
            <person name="Higashiura N."/>
            <person name="Hirakawa H."/>
            <person name="Matsushita K."/>
        </authorList>
    </citation>
    <scope>NUCLEOTIDE SEQUENCE [LARGE SCALE GENOMIC DNA]</scope>
    <source>
        <strain evidence="4 5">HS-AP3</strain>
    </source>
</reference>
<dbReference type="Pfam" id="PF01968">
    <property type="entry name" value="Hydantoinase_A"/>
    <property type="match status" value="1"/>
</dbReference>
<evidence type="ECO:0000259" key="2">
    <source>
        <dbReference type="Pfam" id="PF05378"/>
    </source>
</evidence>
<name>A0A0D6P7V6_9PROT</name>
<gene>
    <name evidence="4" type="ORF">Asru_0307_03</name>
</gene>
<sequence>MRLRISVDTGGTFTDVVVVDGDGRLRIGKALTTPDRTFTGMRAALDVVAQAMGSTARDLLAAADTLIYGTTRATNAVVTKRTARTAFVTTRGFADTLTLKEGGKHGPHDYTTDYPDPYIPRRRTFEIDERIGAEGEVVRPIDMAQARAVIATLAARRFEAVAVSLLWSIANPVHEEAIGALIAEMLPGVPFTLSHRLVPILREYRRASATAIDASLKPLMQRHLREMDEDLRAAGFAGSLLVSTSVGGCQRVEALIERPINTLKSGPAMAPVAGRTHAAEEALGGNAIVCDTGGTTFDVGLVRDGALVYTRDSWLGPRWLGDIIGASTVDVRSIGAGGGSIAWIDAGGLLRVGPQSAGSDPGPACYGRGGAEPTVTDAALVLGYIDPGYFNGGRLALDADAAARVIGALAERLGQTPDRTAAAILAIANELMIKAIGEITVNEGLNPRESVIVAGGGAAGFNILPIAQELGCRTVILPRAAAALSACGMQYSDIVFEATRSRFTDSAQFDRDGVNDALRAIAEELDGFRAGLTGLADAPWRVELFVEARYRAQVWELDTPVPAPRLASTDVARLTEAFHAVHERVYAVRDEASPVEFVNWKGRLSVQAFHPPDRPGGAGTGAGADAAHVPPPTGHRDCFFLPAGRAPTPIYRGEALRPGAAIAGPAVIEEPTTTIVVPAGCTARLSGAGNYILHTAEDAR</sequence>
<dbReference type="InterPro" id="IPR043129">
    <property type="entry name" value="ATPase_NBD"/>
</dbReference>
<dbReference type="EMBL" id="BANB01000307">
    <property type="protein sequence ID" value="GAN77426.1"/>
    <property type="molecule type" value="Genomic_DNA"/>
</dbReference>
<dbReference type="OrthoDB" id="7314499at2"/>
<dbReference type="GO" id="GO:0017168">
    <property type="term" value="F:5-oxoprolinase (ATP-hydrolyzing) activity"/>
    <property type="evidence" value="ECO:0007669"/>
    <property type="project" value="TreeGrafter"/>
</dbReference>
<dbReference type="InterPro" id="IPR045079">
    <property type="entry name" value="Oxoprolinase-like"/>
</dbReference>
<accession>A0A0D6P7V6</accession>
<evidence type="ECO:0000313" key="4">
    <source>
        <dbReference type="EMBL" id="GAN77426.1"/>
    </source>
</evidence>
<dbReference type="PANTHER" id="PTHR11365:SF23">
    <property type="entry name" value="HYPOTHETICAL 5-OXOPROLINASE (EUROFUNG)-RELATED"/>
    <property type="match status" value="1"/>
</dbReference>
<protein>
    <submittedName>
        <fullName evidence="4">5-oxoprolinase</fullName>
    </submittedName>
</protein>
<dbReference type="RefSeq" id="WP_048861483.1">
    <property type="nucleotide sequence ID" value="NZ_BANB01000307.1"/>
</dbReference>
<proteinExistence type="predicted"/>
<dbReference type="GO" id="GO:0006749">
    <property type="term" value="P:glutathione metabolic process"/>
    <property type="evidence" value="ECO:0007669"/>
    <property type="project" value="TreeGrafter"/>
</dbReference>
<dbReference type="GO" id="GO:0005829">
    <property type="term" value="C:cytosol"/>
    <property type="evidence" value="ECO:0007669"/>
    <property type="project" value="TreeGrafter"/>
</dbReference>
<organism evidence="4 5">
    <name type="scientific">Acidisphaera rubrifaciens HS-AP3</name>
    <dbReference type="NCBI Taxonomy" id="1231350"/>
    <lineage>
        <taxon>Bacteria</taxon>
        <taxon>Pseudomonadati</taxon>
        <taxon>Pseudomonadota</taxon>
        <taxon>Alphaproteobacteria</taxon>
        <taxon>Acetobacterales</taxon>
        <taxon>Acetobacteraceae</taxon>
        <taxon>Acidisphaera</taxon>
    </lineage>
</organism>
<dbReference type="InterPro" id="IPR008040">
    <property type="entry name" value="Hydant_A_N"/>
</dbReference>
<feature type="domain" description="Hydantoinase A/oxoprolinase" evidence="1">
    <location>
        <begin position="206"/>
        <end position="496"/>
    </location>
</feature>
<keyword evidence="5" id="KW-1185">Reference proteome</keyword>
<feature type="domain" description="Hydantoinase/oxoprolinase N-terminal" evidence="2">
    <location>
        <begin position="4"/>
        <end position="185"/>
    </location>
</feature>
<evidence type="ECO:0000313" key="5">
    <source>
        <dbReference type="Proteomes" id="UP000032680"/>
    </source>
</evidence>
<evidence type="ECO:0000259" key="1">
    <source>
        <dbReference type="Pfam" id="PF01968"/>
    </source>
</evidence>
<dbReference type="PANTHER" id="PTHR11365">
    <property type="entry name" value="5-OXOPROLINASE RELATED"/>
    <property type="match status" value="1"/>
</dbReference>
<dbReference type="SUPFAM" id="SSF53067">
    <property type="entry name" value="Actin-like ATPase domain"/>
    <property type="match status" value="1"/>
</dbReference>
<evidence type="ECO:0000259" key="3">
    <source>
        <dbReference type="Pfam" id="PF19278"/>
    </source>
</evidence>
<comment type="caution">
    <text evidence="4">The sequence shown here is derived from an EMBL/GenBank/DDBJ whole genome shotgun (WGS) entry which is preliminary data.</text>
</comment>